<keyword evidence="3" id="KW-1185">Reference proteome</keyword>
<evidence type="ECO:0000256" key="1">
    <source>
        <dbReference type="SAM" id="MobiDB-lite"/>
    </source>
</evidence>
<feature type="region of interest" description="Disordered" evidence="1">
    <location>
        <begin position="1"/>
        <end position="35"/>
    </location>
</feature>
<gene>
    <name evidence="2" type="ORF">VFH_V031760</name>
</gene>
<dbReference type="AlphaFoldDB" id="A0AAV1ARN6"/>
<proteinExistence type="predicted"/>
<feature type="compositionally biased region" description="Polar residues" evidence="1">
    <location>
        <begin position="8"/>
        <end position="29"/>
    </location>
</feature>
<accession>A0AAV1ARN6</accession>
<evidence type="ECO:0000313" key="3">
    <source>
        <dbReference type="Proteomes" id="UP001157006"/>
    </source>
</evidence>
<dbReference type="EMBL" id="OX451740">
    <property type="protein sequence ID" value="CAI8612381.1"/>
    <property type="molecule type" value="Genomic_DNA"/>
</dbReference>
<feature type="compositionally biased region" description="Low complexity" evidence="1">
    <location>
        <begin position="67"/>
        <end position="80"/>
    </location>
</feature>
<protein>
    <submittedName>
        <fullName evidence="2">Uncharacterized protein</fullName>
    </submittedName>
</protein>
<evidence type="ECO:0000313" key="2">
    <source>
        <dbReference type="EMBL" id="CAI8612381.1"/>
    </source>
</evidence>
<dbReference type="Proteomes" id="UP001157006">
    <property type="component" value="Chromosome 5"/>
</dbReference>
<organism evidence="2 3">
    <name type="scientific">Vicia faba</name>
    <name type="common">Broad bean</name>
    <name type="synonym">Faba vulgaris</name>
    <dbReference type="NCBI Taxonomy" id="3906"/>
    <lineage>
        <taxon>Eukaryota</taxon>
        <taxon>Viridiplantae</taxon>
        <taxon>Streptophyta</taxon>
        <taxon>Embryophyta</taxon>
        <taxon>Tracheophyta</taxon>
        <taxon>Spermatophyta</taxon>
        <taxon>Magnoliopsida</taxon>
        <taxon>eudicotyledons</taxon>
        <taxon>Gunneridae</taxon>
        <taxon>Pentapetalae</taxon>
        <taxon>rosids</taxon>
        <taxon>fabids</taxon>
        <taxon>Fabales</taxon>
        <taxon>Fabaceae</taxon>
        <taxon>Papilionoideae</taxon>
        <taxon>50 kb inversion clade</taxon>
        <taxon>NPAAA clade</taxon>
        <taxon>Hologalegina</taxon>
        <taxon>IRL clade</taxon>
        <taxon>Fabeae</taxon>
        <taxon>Vicia</taxon>
    </lineage>
</organism>
<feature type="region of interest" description="Disordered" evidence="1">
    <location>
        <begin position="63"/>
        <end position="89"/>
    </location>
</feature>
<name>A0AAV1ARN6_VICFA</name>
<reference evidence="2 3" key="1">
    <citation type="submission" date="2023-01" db="EMBL/GenBank/DDBJ databases">
        <authorList>
            <person name="Kreplak J."/>
        </authorList>
    </citation>
    <scope>NUCLEOTIDE SEQUENCE [LARGE SCALE GENOMIC DNA]</scope>
</reference>
<sequence length="170" mass="19281">MSKDQSESEATNQNKDQTNVFSEINQNAPDKNPYNEIEKRFEKGNPIWKGKIYVKRNNDQVVEDLNPQLSQESEPSESQPTQTGKSLLDPNSLYIDLDVPIVLRKQYTNLNVPIAFRKTGRPCTRHPLSNFVSYSFVSYSNLSPSFAAFTSNLSSVKIPKNVQEALEIPK</sequence>